<dbReference type="EMBL" id="GG697333">
    <property type="protein sequence ID" value="EFQ25802.1"/>
    <property type="molecule type" value="Genomic_DNA"/>
</dbReference>
<dbReference type="VEuPathDB" id="FungiDB:GLRG_00946"/>
<protein>
    <submittedName>
        <fullName evidence="2">Uncharacterized protein</fullName>
    </submittedName>
</protein>
<dbReference type="AlphaFoldDB" id="E3Q535"/>
<sequence length="51" mass="5598">MQIGKPNFQNKVEAQKAESIPRPKPPAANGDRGHGNLESEYDIQVLTPNLV</sequence>
<gene>
    <name evidence="2" type="ORF">GLRG_00946</name>
</gene>
<dbReference type="Proteomes" id="UP000008782">
    <property type="component" value="Unassembled WGS sequence"/>
</dbReference>
<evidence type="ECO:0000256" key="1">
    <source>
        <dbReference type="SAM" id="MobiDB-lite"/>
    </source>
</evidence>
<accession>E3Q535</accession>
<evidence type="ECO:0000313" key="3">
    <source>
        <dbReference type="Proteomes" id="UP000008782"/>
    </source>
</evidence>
<dbReference type="GeneID" id="24406311"/>
<evidence type="ECO:0000313" key="2">
    <source>
        <dbReference type="EMBL" id="EFQ25802.1"/>
    </source>
</evidence>
<feature type="region of interest" description="Disordered" evidence="1">
    <location>
        <begin position="1"/>
        <end position="51"/>
    </location>
</feature>
<dbReference type="HOGENOM" id="CLU_3106229_0_0_1"/>
<proteinExistence type="predicted"/>
<reference evidence="3" key="1">
    <citation type="journal article" date="2012" name="Nat. Genet.">
        <title>Lifestyle transitions in plant pathogenic Colletotrichum fungi deciphered by genome and transcriptome analyses.</title>
        <authorList>
            <person name="O'Connell R.J."/>
            <person name="Thon M.R."/>
            <person name="Hacquard S."/>
            <person name="Amyotte S.G."/>
            <person name="Kleemann J."/>
            <person name="Torres M.F."/>
            <person name="Damm U."/>
            <person name="Buiate E.A."/>
            <person name="Epstein L."/>
            <person name="Alkan N."/>
            <person name="Altmueller J."/>
            <person name="Alvarado-Balderrama L."/>
            <person name="Bauser C.A."/>
            <person name="Becker C."/>
            <person name="Birren B.W."/>
            <person name="Chen Z."/>
            <person name="Choi J."/>
            <person name="Crouch J.A."/>
            <person name="Duvick J.P."/>
            <person name="Farman M.A."/>
            <person name="Gan P."/>
            <person name="Heiman D."/>
            <person name="Henrissat B."/>
            <person name="Howard R.J."/>
            <person name="Kabbage M."/>
            <person name="Koch C."/>
            <person name="Kracher B."/>
            <person name="Kubo Y."/>
            <person name="Law A.D."/>
            <person name="Lebrun M.-H."/>
            <person name="Lee Y.-H."/>
            <person name="Miyara I."/>
            <person name="Moore N."/>
            <person name="Neumann U."/>
            <person name="Nordstroem K."/>
            <person name="Panaccione D.G."/>
            <person name="Panstruga R."/>
            <person name="Place M."/>
            <person name="Proctor R.H."/>
            <person name="Prusky D."/>
            <person name="Rech G."/>
            <person name="Reinhardt R."/>
            <person name="Rollins J.A."/>
            <person name="Rounsley S."/>
            <person name="Schardl C.L."/>
            <person name="Schwartz D.C."/>
            <person name="Shenoy N."/>
            <person name="Shirasu K."/>
            <person name="Sikhakolli U.R."/>
            <person name="Stueber K."/>
            <person name="Sukno S.A."/>
            <person name="Sweigard J.A."/>
            <person name="Takano Y."/>
            <person name="Takahara H."/>
            <person name="Trail F."/>
            <person name="van der Does H.C."/>
            <person name="Voll L.M."/>
            <person name="Will I."/>
            <person name="Young S."/>
            <person name="Zeng Q."/>
            <person name="Zhang J."/>
            <person name="Zhou S."/>
            <person name="Dickman M.B."/>
            <person name="Schulze-Lefert P."/>
            <person name="Ver Loren van Themaat E."/>
            <person name="Ma L.-J."/>
            <person name="Vaillancourt L.J."/>
        </authorList>
    </citation>
    <scope>NUCLEOTIDE SEQUENCE [LARGE SCALE GENOMIC DNA]</scope>
    <source>
        <strain evidence="3">M1.001 / M2 / FGSC 10212</strain>
    </source>
</reference>
<keyword evidence="3" id="KW-1185">Reference proteome</keyword>
<name>E3Q535_COLGM</name>
<dbReference type="RefSeq" id="XP_008089822.1">
    <property type="nucleotide sequence ID" value="XM_008091631.1"/>
</dbReference>
<organism evidence="3">
    <name type="scientific">Colletotrichum graminicola (strain M1.001 / M2 / FGSC 10212)</name>
    <name type="common">Maize anthracnose fungus</name>
    <name type="synonym">Glomerella graminicola</name>
    <dbReference type="NCBI Taxonomy" id="645133"/>
    <lineage>
        <taxon>Eukaryota</taxon>
        <taxon>Fungi</taxon>
        <taxon>Dikarya</taxon>
        <taxon>Ascomycota</taxon>
        <taxon>Pezizomycotina</taxon>
        <taxon>Sordariomycetes</taxon>
        <taxon>Hypocreomycetidae</taxon>
        <taxon>Glomerellales</taxon>
        <taxon>Glomerellaceae</taxon>
        <taxon>Colletotrichum</taxon>
        <taxon>Colletotrichum graminicola species complex</taxon>
    </lineage>
</organism>